<dbReference type="AlphaFoldDB" id="A0AA35PPX9"/>
<reference evidence="2" key="1">
    <citation type="submission" date="2022-12" db="EMBL/GenBank/DDBJ databases">
        <authorList>
            <person name="Alioto T."/>
            <person name="Alioto T."/>
            <person name="Gomez Garrido J."/>
        </authorList>
    </citation>
    <scope>NUCLEOTIDE SEQUENCE</scope>
</reference>
<feature type="region of interest" description="Disordered" evidence="1">
    <location>
        <begin position="1"/>
        <end position="165"/>
    </location>
</feature>
<feature type="compositionally biased region" description="Low complexity" evidence="1">
    <location>
        <begin position="33"/>
        <end position="53"/>
    </location>
</feature>
<feature type="compositionally biased region" description="Low complexity" evidence="1">
    <location>
        <begin position="118"/>
        <end position="133"/>
    </location>
</feature>
<evidence type="ECO:0000256" key="1">
    <source>
        <dbReference type="SAM" id="MobiDB-lite"/>
    </source>
</evidence>
<dbReference type="EMBL" id="OX395142">
    <property type="protein sequence ID" value="CAI5797021.1"/>
    <property type="molecule type" value="Genomic_DNA"/>
</dbReference>
<protein>
    <submittedName>
        <fullName evidence="2">Uncharacterized protein</fullName>
    </submittedName>
</protein>
<organism evidence="2 3">
    <name type="scientific">Podarcis lilfordi</name>
    <name type="common">Lilford's wall lizard</name>
    <dbReference type="NCBI Taxonomy" id="74358"/>
    <lineage>
        <taxon>Eukaryota</taxon>
        <taxon>Metazoa</taxon>
        <taxon>Chordata</taxon>
        <taxon>Craniata</taxon>
        <taxon>Vertebrata</taxon>
        <taxon>Euteleostomi</taxon>
        <taxon>Lepidosauria</taxon>
        <taxon>Squamata</taxon>
        <taxon>Bifurcata</taxon>
        <taxon>Unidentata</taxon>
        <taxon>Episquamata</taxon>
        <taxon>Laterata</taxon>
        <taxon>Lacertibaenia</taxon>
        <taxon>Lacertidae</taxon>
        <taxon>Podarcis</taxon>
    </lineage>
</organism>
<proteinExistence type="predicted"/>
<keyword evidence="3" id="KW-1185">Reference proteome</keyword>
<dbReference type="Proteomes" id="UP001178461">
    <property type="component" value="Chromosome 17"/>
</dbReference>
<evidence type="ECO:0000313" key="3">
    <source>
        <dbReference type="Proteomes" id="UP001178461"/>
    </source>
</evidence>
<name>A0AA35PPX9_9SAUR</name>
<feature type="compositionally biased region" description="Acidic residues" evidence="1">
    <location>
        <begin position="154"/>
        <end position="165"/>
    </location>
</feature>
<evidence type="ECO:0000313" key="2">
    <source>
        <dbReference type="EMBL" id="CAI5797021.1"/>
    </source>
</evidence>
<gene>
    <name evidence="2" type="ORF">PODLI_1B025782</name>
</gene>
<accession>A0AA35PPX9</accession>
<sequence length="165" mass="17562">MALSNCHPGYESVSSPATPDSPFPRPVHKKRSISSPASRPRRPSFAARRANFSGLPSRTLPGLNCSQRRRLSPAASTPRPPRDWRCGPLPSQGRPGPSLTRPPVRQQPGPREAEAARRPGVLPRGGLLCLLLGEARKPPGGGGGLRRQSGKEEASEEGALEMGEA</sequence>